<evidence type="ECO:0000313" key="2">
    <source>
        <dbReference type="Proteomes" id="UP000735302"/>
    </source>
</evidence>
<accession>A0AAV3YHK7</accession>
<keyword evidence="2" id="KW-1185">Reference proteome</keyword>
<reference evidence="1 2" key="1">
    <citation type="journal article" date="2021" name="Elife">
        <title>Chloroplast acquisition without the gene transfer in kleptoplastic sea slugs, Plakobranchus ocellatus.</title>
        <authorList>
            <person name="Maeda T."/>
            <person name="Takahashi S."/>
            <person name="Yoshida T."/>
            <person name="Shimamura S."/>
            <person name="Takaki Y."/>
            <person name="Nagai Y."/>
            <person name="Toyoda A."/>
            <person name="Suzuki Y."/>
            <person name="Arimoto A."/>
            <person name="Ishii H."/>
            <person name="Satoh N."/>
            <person name="Nishiyama T."/>
            <person name="Hasebe M."/>
            <person name="Maruyama T."/>
            <person name="Minagawa J."/>
            <person name="Obokata J."/>
            <person name="Shigenobu S."/>
        </authorList>
    </citation>
    <scope>NUCLEOTIDE SEQUENCE [LARGE SCALE GENOMIC DNA]</scope>
</reference>
<evidence type="ECO:0000313" key="1">
    <source>
        <dbReference type="EMBL" id="GFN81768.1"/>
    </source>
</evidence>
<name>A0AAV3YHK7_9GAST</name>
<protein>
    <submittedName>
        <fullName evidence="1">Uncharacterized protein</fullName>
    </submittedName>
</protein>
<gene>
    <name evidence="1" type="ORF">PoB_000827400</name>
</gene>
<comment type="caution">
    <text evidence="1">The sequence shown here is derived from an EMBL/GenBank/DDBJ whole genome shotgun (WGS) entry which is preliminary data.</text>
</comment>
<proteinExistence type="predicted"/>
<dbReference type="Proteomes" id="UP000735302">
    <property type="component" value="Unassembled WGS sequence"/>
</dbReference>
<sequence>MRLLFRSLCFATTVPKILGIRYHKFWRCRTAAAYNFDQAATLSMLQILSPGPVKHEIDIWKKHHETCDGFRVLLRQGKPVDVKDPGIFLVRMKHCLERWSKFLGSEQNYEAL</sequence>
<dbReference type="EMBL" id="BLXT01000945">
    <property type="protein sequence ID" value="GFN81768.1"/>
    <property type="molecule type" value="Genomic_DNA"/>
</dbReference>
<organism evidence="1 2">
    <name type="scientific">Plakobranchus ocellatus</name>
    <dbReference type="NCBI Taxonomy" id="259542"/>
    <lineage>
        <taxon>Eukaryota</taxon>
        <taxon>Metazoa</taxon>
        <taxon>Spiralia</taxon>
        <taxon>Lophotrochozoa</taxon>
        <taxon>Mollusca</taxon>
        <taxon>Gastropoda</taxon>
        <taxon>Heterobranchia</taxon>
        <taxon>Euthyneura</taxon>
        <taxon>Panpulmonata</taxon>
        <taxon>Sacoglossa</taxon>
        <taxon>Placobranchoidea</taxon>
        <taxon>Plakobranchidae</taxon>
        <taxon>Plakobranchus</taxon>
    </lineage>
</organism>
<dbReference type="AlphaFoldDB" id="A0AAV3YHK7"/>